<dbReference type="GO" id="GO:0005351">
    <property type="term" value="F:carbohydrate:proton symporter activity"/>
    <property type="evidence" value="ECO:0007669"/>
    <property type="project" value="TreeGrafter"/>
</dbReference>
<keyword evidence="4 10" id="KW-0812">Transmembrane</keyword>
<dbReference type="PROSITE" id="PS50850">
    <property type="entry name" value="MFS"/>
    <property type="match status" value="1"/>
</dbReference>
<dbReference type="GO" id="GO:0016020">
    <property type="term" value="C:membrane"/>
    <property type="evidence" value="ECO:0007669"/>
    <property type="project" value="UniProtKB-SubCell"/>
</dbReference>
<comment type="catalytic activity">
    <reaction evidence="7">
        <text>myo-inositol(out) + H(+)(out) = myo-inositol(in) + H(+)(in)</text>
        <dbReference type="Rhea" id="RHEA:60364"/>
        <dbReference type="ChEBI" id="CHEBI:15378"/>
        <dbReference type="ChEBI" id="CHEBI:17268"/>
    </reaction>
</comment>
<feature type="transmembrane region" description="Helical" evidence="10">
    <location>
        <begin position="172"/>
        <end position="190"/>
    </location>
</feature>
<feature type="transmembrane region" description="Helical" evidence="10">
    <location>
        <begin position="416"/>
        <end position="434"/>
    </location>
</feature>
<evidence type="ECO:0000256" key="2">
    <source>
        <dbReference type="ARBA" id="ARBA00010992"/>
    </source>
</evidence>
<evidence type="ECO:0000256" key="1">
    <source>
        <dbReference type="ARBA" id="ARBA00004141"/>
    </source>
</evidence>
<dbReference type="InterPro" id="IPR036259">
    <property type="entry name" value="MFS_trans_sf"/>
</dbReference>
<evidence type="ECO:0000259" key="11">
    <source>
        <dbReference type="PROSITE" id="PS50850"/>
    </source>
</evidence>
<feature type="region of interest" description="Disordered" evidence="9">
    <location>
        <begin position="555"/>
        <end position="601"/>
    </location>
</feature>
<dbReference type="Pfam" id="PF00083">
    <property type="entry name" value="Sugar_tr"/>
    <property type="match status" value="1"/>
</dbReference>
<name>A0A1K0HCP7_9BASI</name>
<dbReference type="OrthoDB" id="8120565at2759"/>
<feature type="compositionally biased region" description="Basic and acidic residues" evidence="9">
    <location>
        <begin position="561"/>
        <end position="581"/>
    </location>
</feature>
<dbReference type="AlphaFoldDB" id="A0A1K0HCP7"/>
<gene>
    <name evidence="12" type="ORF">UBRO_08625</name>
</gene>
<feature type="transmembrane region" description="Helical" evidence="10">
    <location>
        <begin position="39"/>
        <end position="56"/>
    </location>
</feature>
<accession>A0A1K0HCP7</accession>
<feature type="domain" description="Major facilitator superfamily (MFS) profile" evidence="11">
    <location>
        <begin position="42"/>
        <end position="509"/>
    </location>
</feature>
<evidence type="ECO:0000256" key="5">
    <source>
        <dbReference type="ARBA" id="ARBA00022989"/>
    </source>
</evidence>
<proteinExistence type="inferred from homology"/>
<feature type="transmembrane region" description="Helical" evidence="10">
    <location>
        <begin position="352"/>
        <end position="377"/>
    </location>
</feature>
<evidence type="ECO:0000256" key="8">
    <source>
        <dbReference type="RuleBase" id="RU003346"/>
    </source>
</evidence>
<evidence type="ECO:0000256" key="10">
    <source>
        <dbReference type="SAM" id="Phobius"/>
    </source>
</evidence>
<dbReference type="SUPFAM" id="SSF103473">
    <property type="entry name" value="MFS general substrate transporter"/>
    <property type="match status" value="1"/>
</dbReference>
<evidence type="ECO:0000256" key="9">
    <source>
        <dbReference type="SAM" id="MobiDB-lite"/>
    </source>
</evidence>
<feature type="transmembrane region" description="Helical" evidence="10">
    <location>
        <begin position="481"/>
        <end position="505"/>
    </location>
</feature>
<feature type="transmembrane region" description="Helical" evidence="10">
    <location>
        <begin position="210"/>
        <end position="231"/>
    </location>
</feature>
<keyword evidence="5 10" id="KW-1133">Transmembrane helix</keyword>
<reference evidence="13" key="1">
    <citation type="submission" date="2016-04" db="EMBL/GenBank/DDBJ databases">
        <authorList>
            <person name="Guldener U."/>
            <person name="Guldener U."/>
        </authorList>
    </citation>
    <scope>NUCLEOTIDE SEQUENCE [LARGE SCALE GENOMIC DNA]</scope>
    <source>
        <strain evidence="13">UB2112</strain>
    </source>
</reference>
<evidence type="ECO:0000313" key="12">
    <source>
        <dbReference type="EMBL" id="SAM86203.1"/>
    </source>
</evidence>
<dbReference type="InterPro" id="IPR050360">
    <property type="entry name" value="MFS_Sugar_Transporters"/>
</dbReference>
<feature type="transmembrane region" description="Helical" evidence="10">
    <location>
        <begin position="141"/>
        <end position="160"/>
    </location>
</feature>
<evidence type="ECO:0000256" key="4">
    <source>
        <dbReference type="ARBA" id="ARBA00022692"/>
    </source>
</evidence>
<dbReference type="PANTHER" id="PTHR48022:SF2">
    <property type="entry name" value="PLASTIDIC GLUCOSE TRANSPORTER 4"/>
    <property type="match status" value="1"/>
</dbReference>
<dbReference type="EMBL" id="LT558137">
    <property type="protein sequence ID" value="SAM86203.1"/>
    <property type="molecule type" value="Genomic_DNA"/>
</dbReference>
<dbReference type="InterPro" id="IPR020846">
    <property type="entry name" value="MFS_dom"/>
</dbReference>
<dbReference type="PROSITE" id="PS00216">
    <property type="entry name" value="SUGAR_TRANSPORT_1"/>
    <property type="match status" value="1"/>
</dbReference>
<dbReference type="FunFam" id="1.20.1250.20:FF:000026">
    <property type="entry name" value="MFS quinate transporter QutD"/>
    <property type="match status" value="1"/>
</dbReference>
<dbReference type="NCBIfam" id="TIGR00879">
    <property type="entry name" value="SP"/>
    <property type="match status" value="1"/>
</dbReference>
<feature type="transmembrane region" description="Helical" evidence="10">
    <location>
        <begin position="114"/>
        <end position="135"/>
    </location>
</feature>
<dbReference type="Proteomes" id="UP000179920">
    <property type="component" value="Chromosome XXI"/>
</dbReference>
<feature type="compositionally biased region" description="Low complexity" evidence="9">
    <location>
        <begin position="585"/>
        <end position="594"/>
    </location>
</feature>
<feature type="transmembrane region" description="Helical" evidence="10">
    <location>
        <begin position="83"/>
        <end position="102"/>
    </location>
</feature>
<evidence type="ECO:0000256" key="6">
    <source>
        <dbReference type="ARBA" id="ARBA00023136"/>
    </source>
</evidence>
<organism evidence="12 13">
    <name type="scientific">Ustilago bromivora</name>
    <dbReference type="NCBI Taxonomy" id="307758"/>
    <lineage>
        <taxon>Eukaryota</taxon>
        <taxon>Fungi</taxon>
        <taxon>Dikarya</taxon>
        <taxon>Basidiomycota</taxon>
        <taxon>Ustilaginomycotina</taxon>
        <taxon>Ustilaginomycetes</taxon>
        <taxon>Ustilaginales</taxon>
        <taxon>Ustilaginaceae</taxon>
        <taxon>Ustilago</taxon>
    </lineage>
</organism>
<dbReference type="InterPro" id="IPR005829">
    <property type="entry name" value="Sugar_transporter_CS"/>
</dbReference>
<keyword evidence="6 10" id="KW-0472">Membrane</keyword>
<dbReference type="Gene3D" id="1.20.1250.20">
    <property type="entry name" value="MFS general substrate transporter like domains"/>
    <property type="match status" value="1"/>
</dbReference>
<dbReference type="InterPro" id="IPR003663">
    <property type="entry name" value="Sugar/inositol_transpt"/>
</dbReference>
<comment type="subcellular location">
    <subcellularLocation>
        <location evidence="1">Membrane</location>
        <topology evidence="1">Multi-pass membrane protein</topology>
    </subcellularLocation>
</comment>
<dbReference type="PANTHER" id="PTHR48022">
    <property type="entry name" value="PLASTIDIC GLUCOSE TRANSPORTER 4"/>
    <property type="match status" value="1"/>
</dbReference>
<evidence type="ECO:0000256" key="3">
    <source>
        <dbReference type="ARBA" id="ARBA00022448"/>
    </source>
</evidence>
<feature type="transmembrane region" description="Helical" evidence="10">
    <location>
        <begin position="384"/>
        <end position="404"/>
    </location>
</feature>
<sequence length="601" mass="64727">MPGGATTGQLNHVSQALADHRLSMVGPTGAKGLIRNARTFAIAVFASMGGLIYGYNQGMFGQILSMHSFTEASGVTGIQNPTVSGFLTAILELGAWVGVLMSGYVSDAVGRRKCIVFGVAWFVLGAIIQACTRGGSYNYILAGRSITGVGIGSLSMIPLYNAELAPPEIRGSLVALQQFAIIFGITTSYWLTYGTQYIGGTGVGQSRAAWLVPTTIQLVPALILAVGILLLPESPRWLINEGREQEALTVIAGLRRLPENDLLVQMEYLEVRAQKLFEDRVSVHDHPNLQDGSRSSNFKLGVTQYKSLIANPANLRRTLVAVIVMLFQQWTGINFIIYYAPFIFRQIGLDGGSISLLASGVVGIVTLLGTVPAVLYVDTWGRKPIMIGGAVIMSICHFVVAIIIATCRDNWPAHKAAGWVACSFIWIFCMTFGFSWGPCGWIIVAEVFPLGLRAKGVSIGNSSNWLNNFAVAMSTPDFITAAPYGVFIFLGIMCILGVGYIVFFVPETKQKTLDELDAVFGDNSGRSQWEADMMLQAQRDVGLLRLAGIEEGKTGAAHADSSSDHVDEKHPDSHWDTDANKEGTSSLGLSKSLSNRPLSST</sequence>
<evidence type="ECO:0000256" key="7">
    <source>
        <dbReference type="ARBA" id="ARBA00049119"/>
    </source>
</evidence>
<dbReference type="InterPro" id="IPR005828">
    <property type="entry name" value="MFS_sugar_transport-like"/>
</dbReference>
<protein>
    <submittedName>
        <fullName evidence="12">Related to quinate transport protein</fullName>
    </submittedName>
</protein>
<feature type="transmembrane region" description="Helical" evidence="10">
    <location>
        <begin position="319"/>
        <end position="340"/>
    </location>
</feature>
<comment type="similarity">
    <text evidence="2 8">Belongs to the major facilitator superfamily. Sugar transporter (TC 2.A.1.1) family.</text>
</comment>
<keyword evidence="3 8" id="KW-0813">Transport</keyword>
<dbReference type="PRINTS" id="PR00171">
    <property type="entry name" value="SUGRTRNSPORT"/>
</dbReference>
<evidence type="ECO:0000313" key="13">
    <source>
        <dbReference type="Proteomes" id="UP000179920"/>
    </source>
</evidence>